<evidence type="ECO:0000313" key="2">
    <source>
        <dbReference type="Proteomes" id="UP000012062"/>
    </source>
</evidence>
<name>M5FC97_9HYPH</name>
<organism evidence="1 2">
    <name type="scientific">Mesorhizobium metallidurans STM 2683</name>
    <dbReference type="NCBI Taxonomy" id="1297569"/>
    <lineage>
        <taxon>Bacteria</taxon>
        <taxon>Pseudomonadati</taxon>
        <taxon>Pseudomonadota</taxon>
        <taxon>Alphaproteobacteria</taxon>
        <taxon>Hyphomicrobiales</taxon>
        <taxon>Phyllobacteriaceae</taxon>
        <taxon>Mesorhizobium</taxon>
    </lineage>
</organism>
<keyword evidence="2" id="KW-1185">Reference proteome</keyword>
<protein>
    <submittedName>
        <fullName evidence="1">Uncharacterized protein</fullName>
    </submittedName>
</protein>
<dbReference type="AlphaFoldDB" id="M5FC97"/>
<accession>M5FC97</accession>
<evidence type="ECO:0000313" key="1">
    <source>
        <dbReference type="EMBL" id="CCV09561.1"/>
    </source>
</evidence>
<dbReference type="Proteomes" id="UP000012062">
    <property type="component" value="Unassembled WGS sequence"/>
</dbReference>
<gene>
    <name evidence="1" type="ORF">MESS2_p60027</name>
</gene>
<reference evidence="1 2" key="1">
    <citation type="submission" date="2013-02" db="EMBL/GenBank/DDBJ databases">
        <authorList>
            <person name="Genoscope - CEA"/>
        </authorList>
    </citation>
    <scope>NUCLEOTIDE SEQUENCE [LARGE SCALE GENOMIC DNA]</scope>
    <source>
        <strain evidence="1 2">STM 2683</strain>
    </source>
</reference>
<sequence>MLQFPQPSGVYGPLRSSIEELRFAARNHLIQRCECVDEAVFLRKNGSRCADTLAA</sequence>
<dbReference type="STRING" id="1297569.MESS2_p60027"/>
<proteinExistence type="predicted"/>
<comment type="caution">
    <text evidence="1">The sequence shown here is derived from an EMBL/GenBank/DDBJ whole genome shotgun (WGS) entry which is preliminary data.</text>
</comment>
<dbReference type="EMBL" id="CAUM01000188">
    <property type="protein sequence ID" value="CCV09561.1"/>
    <property type="molecule type" value="Genomic_DNA"/>
</dbReference>